<dbReference type="OrthoDB" id="7441080at2"/>
<evidence type="ECO:0008006" key="3">
    <source>
        <dbReference type="Google" id="ProtNLM"/>
    </source>
</evidence>
<dbReference type="RefSeq" id="WP_106514121.1">
    <property type="nucleotide sequence ID" value="NZ_PXYI01000005.1"/>
</dbReference>
<evidence type="ECO:0000313" key="2">
    <source>
        <dbReference type="Proteomes" id="UP000241167"/>
    </source>
</evidence>
<evidence type="ECO:0000313" key="1">
    <source>
        <dbReference type="EMBL" id="PSJ38927.1"/>
    </source>
</evidence>
<comment type="caution">
    <text evidence="1">The sequence shown here is derived from an EMBL/GenBank/DDBJ whole genome shotgun (WGS) entry which is preliminary data.</text>
</comment>
<protein>
    <recommendedName>
        <fullName evidence="3">PAS domain-containing protein</fullName>
    </recommendedName>
</protein>
<dbReference type="EMBL" id="PXYI01000005">
    <property type="protein sequence ID" value="PSJ38927.1"/>
    <property type="molecule type" value="Genomic_DNA"/>
</dbReference>
<proteinExistence type="predicted"/>
<dbReference type="AlphaFoldDB" id="A0A2P7QLT4"/>
<dbReference type="Proteomes" id="UP000241167">
    <property type="component" value="Unassembled WGS sequence"/>
</dbReference>
<name>A0A2P7QLT4_9SPHN</name>
<gene>
    <name evidence="1" type="ORF">C7I55_16550</name>
</gene>
<reference evidence="1 2" key="1">
    <citation type="submission" date="2018-03" db="EMBL/GenBank/DDBJ databases">
        <title>The draft genome of Sphingosinicella sp. GL-C-18.</title>
        <authorList>
            <person name="Liu L."/>
            <person name="Li L."/>
            <person name="Liang L."/>
            <person name="Zhang X."/>
            <person name="Wang T."/>
        </authorList>
    </citation>
    <scope>NUCLEOTIDE SEQUENCE [LARGE SCALE GENOMIC DNA]</scope>
    <source>
        <strain evidence="1 2">GL-C-18</strain>
    </source>
</reference>
<sequence length="430" mass="46803">MDSLRAFEDEPDYGASHDDEVAIEAPPEIGVDERRMHVRAYNYWVSLLDGRPYPSINDLDPATLGDFGPHSVLLDFSEGGEDPGVAWLGRALREECDLVGDIRRISEVPKRSLLSRLTDHYLQIIANRAPIGFEAEFVSQGGRNTMYRGILMPFSSSGETIDFIYGVINWKEIAGDAVIADIAREAGRALAAGVPAIESSPVWADGPNAEPLLLSEVVPESEGRDEPLNDNEAEFDPQAGLADRLDAARASADAARSAASRSRISLYRALGLAYAFARATEVDREGYCELLEDAGLKAQARAPMTPVVKLVFGADYDKARLTEFAAALSWGRRESVPIDGFRAYLESFTGGLKGVVQAERQARRPEPKANGGEVARETLRRAPALAHLELDTAEEFVLILARRETRGRVAVIGTLLDPALTDRAIKKAAA</sequence>
<accession>A0A2P7QLT4</accession>
<keyword evidence="2" id="KW-1185">Reference proteome</keyword>
<organism evidence="1 2">
    <name type="scientific">Allosphingosinicella deserti</name>
    <dbReference type="NCBI Taxonomy" id="2116704"/>
    <lineage>
        <taxon>Bacteria</taxon>
        <taxon>Pseudomonadati</taxon>
        <taxon>Pseudomonadota</taxon>
        <taxon>Alphaproteobacteria</taxon>
        <taxon>Sphingomonadales</taxon>
        <taxon>Sphingomonadaceae</taxon>
        <taxon>Allosphingosinicella</taxon>
    </lineage>
</organism>